<keyword evidence="1" id="KW-0732">Signal</keyword>
<feature type="chain" id="PRO_5046810647" evidence="1">
    <location>
        <begin position="19"/>
        <end position="287"/>
    </location>
</feature>
<keyword evidence="3" id="KW-1185">Reference proteome</keyword>
<protein>
    <submittedName>
        <fullName evidence="2">Uncharacterized protein</fullName>
    </submittedName>
</protein>
<feature type="signal peptide" evidence="1">
    <location>
        <begin position="1"/>
        <end position="18"/>
    </location>
</feature>
<accession>A0ABQ8SXM7</accession>
<sequence>KYCFVISFIVICLLRLQSLFVLDAKSAYHINVYLGKLSTLCHYALSCVKSKGRFFRHLTINNIIKRALTSSSIPAILEPIGISLTDGKRPGGLTLVPWSRGKSLMWDTTYVDTLANTVETNTGKLALICATSTNSAPSGKAYHNSSQPLLDMYAIKYSIELRTVFEAIHIGSIVQTKPLDSASVLVSPPDTMSIALLSGISSLQYLTLAPSHLPSTSKGTVCLRRSSPDAHRQRLSPELLAVEMNAHGFFTAKIASAVRWTRRRSLEVASEANSGRTSPHSCSIIDI</sequence>
<proteinExistence type="predicted"/>
<feature type="non-terminal residue" evidence="2">
    <location>
        <position position="1"/>
    </location>
</feature>
<evidence type="ECO:0000313" key="2">
    <source>
        <dbReference type="EMBL" id="KAJ4438442.1"/>
    </source>
</evidence>
<evidence type="ECO:0000256" key="1">
    <source>
        <dbReference type="SAM" id="SignalP"/>
    </source>
</evidence>
<comment type="caution">
    <text evidence="2">The sequence shown here is derived from an EMBL/GenBank/DDBJ whole genome shotgun (WGS) entry which is preliminary data.</text>
</comment>
<dbReference type="EMBL" id="JAJSOF020000019">
    <property type="protein sequence ID" value="KAJ4438442.1"/>
    <property type="molecule type" value="Genomic_DNA"/>
</dbReference>
<gene>
    <name evidence="2" type="ORF">ANN_14387</name>
</gene>
<name>A0ABQ8SXM7_PERAM</name>
<organism evidence="2 3">
    <name type="scientific">Periplaneta americana</name>
    <name type="common">American cockroach</name>
    <name type="synonym">Blatta americana</name>
    <dbReference type="NCBI Taxonomy" id="6978"/>
    <lineage>
        <taxon>Eukaryota</taxon>
        <taxon>Metazoa</taxon>
        <taxon>Ecdysozoa</taxon>
        <taxon>Arthropoda</taxon>
        <taxon>Hexapoda</taxon>
        <taxon>Insecta</taxon>
        <taxon>Pterygota</taxon>
        <taxon>Neoptera</taxon>
        <taxon>Polyneoptera</taxon>
        <taxon>Dictyoptera</taxon>
        <taxon>Blattodea</taxon>
        <taxon>Blattoidea</taxon>
        <taxon>Blattidae</taxon>
        <taxon>Blattinae</taxon>
        <taxon>Periplaneta</taxon>
    </lineage>
</organism>
<evidence type="ECO:0000313" key="3">
    <source>
        <dbReference type="Proteomes" id="UP001148838"/>
    </source>
</evidence>
<dbReference type="Proteomes" id="UP001148838">
    <property type="component" value="Unassembled WGS sequence"/>
</dbReference>
<reference evidence="2 3" key="1">
    <citation type="journal article" date="2022" name="Allergy">
        <title>Genome assembly and annotation of Periplaneta americana reveal a comprehensive cockroach allergen profile.</title>
        <authorList>
            <person name="Wang L."/>
            <person name="Xiong Q."/>
            <person name="Saelim N."/>
            <person name="Wang L."/>
            <person name="Nong W."/>
            <person name="Wan A.T."/>
            <person name="Shi M."/>
            <person name="Liu X."/>
            <person name="Cao Q."/>
            <person name="Hui J.H.L."/>
            <person name="Sookrung N."/>
            <person name="Leung T.F."/>
            <person name="Tungtrongchitr A."/>
            <person name="Tsui S.K.W."/>
        </authorList>
    </citation>
    <scope>NUCLEOTIDE SEQUENCE [LARGE SCALE GENOMIC DNA]</scope>
    <source>
        <strain evidence="2">PWHHKU_190912</strain>
    </source>
</reference>